<proteinExistence type="inferred from homology"/>
<dbReference type="STRING" id="4537.A0A0E0LTD0"/>
<reference evidence="5" key="1">
    <citation type="submission" date="2015-04" db="UniProtKB">
        <authorList>
            <consortium name="EnsemblPlants"/>
        </authorList>
    </citation>
    <scope>IDENTIFICATION</scope>
</reference>
<feature type="domain" description="Ubiquitin-like protease family profile" evidence="4">
    <location>
        <begin position="156"/>
        <end position="202"/>
    </location>
</feature>
<organism evidence="5">
    <name type="scientific">Oryza punctata</name>
    <name type="common">Red rice</name>
    <dbReference type="NCBI Taxonomy" id="4537"/>
    <lineage>
        <taxon>Eukaryota</taxon>
        <taxon>Viridiplantae</taxon>
        <taxon>Streptophyta</taxon>
        <taxon>Embryophyta</taxon>
        <taxon>Tracheophyta</taxon>
        <taxon>Spermatophyta</taxon>
        <taxon>Magnoliopsida</taxon>
        <taxon>Liliopsida</taxon>
        <taxon>Poales</taxon>
        <taxon>Poaceae</taxon>
        <taxon>BOP clade</taxon>
        <taxon>Oryzoideae</taxon>
        <taxon>Oryzeae</taxon>
        <taxon>Oryzinae</taxon>
        <taxon>Oryza</taxon>
    </lineage>
</organism>
<comment type="similarity">
    <text evidence="1">Belongs to the peptidase C48 family.</text>
</comment>
<dbReference type="GO" id="GO:0006508">
    <property type="term" value="P:proteolysis"/>
    <property type="evidence" value="ECO:0007669"/>
    <property type="project" value="UniProtKB-KW"/>
</dbReference>
<evidence type="ECO:0000256" key="2">
    <source>
        <dbReference type="ARBA" id="ARBA00022670"/>
    </source>
</evidence>
<dbReference type="AlphaFoldDB" id="A0A0E0LTD0"/>
<evidence type="ECO:0000259" key="4">
    <source>
        <dbReference type="Pfam" id="PF02902"/>
    </source>
</evidence>
<evidence type="ECO:0000256" key="1">
    <source>
        <dbReference type="ARBA" id="ARBA00005234"/>
    </source>
</evidence>
<dbReference type="Proteomes" id="UP000026962">
    <property type="component" value="Chromosome 8"/>
</dbReference>
<dbReference type="SUPFAM" id="SSF54001">
    <property type="entry name" value="Cysteine proteinases"/>
    <property type="match status" value="1"/>
</dbReference>
<dbReference type="Pfam" id="PF02902">
    <property type="entry name" value="Peptidase_C48"/>
    <property type="match status" value="1"/>
</dbReference>
<evidence type="ECO:0000313" key="5">
    <source>
        <dbReference type="EnsemblPlants" id="OPUNC08G08600.1"/>
    </source>
</evidence>
<dbReference type="Gene3D" id="3.30.310.130">
    <property type="entry name" value="Ubiquitin-related"/>
    <property type="match status" value="1"/>
</dbReference>
<keyword evidence="3" id="KW-0378">Hydrolase</keyword>
<protein>
    <recommendedName>
        <fullName evidence="4">Ubiquitin-like protease family profile domain-containing protein</fullName>
    </recommendedName>
</protein>
<name>A0A0E0LTD0_ORYPU</name>
<dbReference type="GO" id="GO:0008234">
    <property type="term" value="F:cysteine-type peptidase activity"/>
    <property type="evidence" value="ECO:0007669"/>
    <property type="project" value="InterPro"/>
</dbReference>
<dbReference type="InterPro" id="IPR038765">
    <property type="entry name" value="Papain-like_cys_pep_sf"/>
</dbReference>
<sequence>MGVTGAFRSPPLLQRTEVSSLQTQILLSLADLSGQFSETHKLFIKMDLTHGVEHFPWKRYIEVRYPSMITKSVQGVHGRPIVSNKKFDCYKRCLVDNKDNFNYVHYGGKHIIVRILCAKPTELVFHIDDVGMTKADLECLEPRSKICSNPLVNYLNNDMIFLPIRTSTGHWYLGVLDSTRKEVCVPDSMDTSEDDLKELKFLVLFFTTV</sequence>
<evidence type="ECO:0000256" key="3">
    <source>
        <dbReference type="ARBA" id="ARBA00022801"/>
    </source>
</evidence>
<dbReference type="InterPro" id="IPR003653">
    <property type="entry name" value="Peptidase_C48_C"/>
</dbReference>
<evidence type="ECO:0000313" key="6">
    <source>
        <dbReference type="Proteomes" id="UP000026962"/>
    </source>
</evidence>
<accession>A0A0E0LTD0</accession>
<reference evidence="5" key="2">
    <citation type="submission" date="2018-05" db="EMBL/GenBank/DDBJ databases">
        <title>OpunRS2 (Oryza punctata Reference Sequence Version 2).</title>
        <authorList>
            <person name="Zhang J."/>
            <person name="Kudrna D."/>
            <person name="Lee S."/>
            <person name="Talag J."/>
            <person name="Welchert J."/>
            <person name="Wing R.A."/>
        </authorList>
    </citation>
    <scope>NUCLEOTIDE SEQUENCE [LARGE SCALE GENOMIC DNA]</scope>
</reference>
<keyword evidence="2" id="KW-0645">Protease</keyword>
<dbReference type="HOGENOM" id="CLU_1317295_0_0_1"/>
<dbReference type="EnsemblPlants" id="OPUNC08G08600.1">
    <property type="protein sequence ID" value="OPUNC08G08600.1"/>
    <property type="gene ID" value="OPUNC08G08600"/>
</dbReference>
<keyword evidence="6" id="KW-1185">Reference proteome</keyword>
<dbReference type="Gramene" id="OPUNC08G08600.1">
    <property type="protein sequence ID" value="OPUNC08G08600.1"/>
    <property type="gene ID" value="OPUNC08G08600"/>
</dbReference>